<dbReference type="InterPro" id="IPR000683">
    <property type="entry name" value="Gfo/Idh/MocA-like_OxRdtase_N"/>
</dbReference>
<reference evidence="2" key="1">
    <citation type="submission" date="2020-12" db="EMBL/GenBank/DDBJ databases">
        <title>Methylobrevis albus sp. nov., isolated from fresh water lack sediment.</title>
        <authorList>
            <person name="Zou Q."/>
        </authorList>
    </citation>
    <scope>NUCLEOTIDE SEQUENCE</scope>
    <source>
        <strain evidence="2">L22</strain>
    </source>
</reference>
<dbReference type="Pfam" id="PF01408">
    <property type="entry name" value="GFO_IDH_MocA"/>
    <property type="match status" value="1"/>
</dbReference>
<gene>
    <name evidence="2" type="ORF">I5731_18855</name>
</gene>
<dbReference type="GO" id="GO:0000166">
    <property type="term" value="F:nucleotide binding"/>
    <property type="evidence" value="ECO:0007669"/>
    <property type="project" value="InterPro"/>
</dbReference>
<keyword evidence="3" id="KW-1185">Reference proteome</keyword>
<accession>A0A931MY14</accession>
<dbReference type="InterPro" id="IPR051317">
    <property type="entry name" value="Gfo/Idh/MocA_oxidoreduct"/>
</dbReference>
<proteinExistence type="predicted"/>
<dbReference type="Gene3D" id="3.30.360.10">
    <property type="entry name" value="Dihydrodipicolinate Reductase, domain 2"/>
    <property type="match status" value="1"/>
</dbReference>
<dbReference type="Proteomes" id="UP000631694">
    <property type="component" value="Unassembled WGS sequence"/>
</dbReference>
<dbReference type="PANTHER" id="PTHR43708:SF4">
    <property type="entry name" value="OXIDOREDUCTASE YCEM-RELATED"/>
    <property type="match status" value="1"/>
</dbReference>
<dbReference type="RefSeq" id="WP_197312959.1">
    <property type="nucleotide sequence ID" value="NZ_JADZLT010000056.1"/>
</dbReference>
<dbReference type="EMBL" id="JADZLT010000056">
    <property type="protein sequence ID" value="MBH0239888.1"/>
    <property type="molecule type" value="Genomic_DNA"/>
</dbReference>
<evidence type="ECO:0000313" key="3">
    <source>
        <dbReference type="Proteomes" id="UP000631694"/>
    </source>
</evidence>
<dbReference type="PANTHER" id="PTHR43708">
    <property type="entry name" value="CONSERVED EXPRESSED OXIDOREDUCTASE (EUROFUNG)"/>
    <property type="match status" value="1"/>
</dbReference>
<dbReference type="InterPro" id="IPR036291">
    <property type="entry name" value="NAD(P)-bd_dom_sf"/>
</dbReference>
<evidence type="ECO:0000313" key="2">
    <source>
        <dbReference type="EMBL" id="MBH0239888.1"/>
    </source>
</evidence>
<dbReference type="SUPFAM" id="SSF51735">
    <property type="entry name" value="NAD(P)-binding Rossmann-fold domains"/>
    <property type="match status" value="1"/>
</dbReference>
<evidence type="ECO:0000259" key="1">
    <source>
        <dbReference type="Pfam" id="PF01408"/>
    </source>
</evidence>
<organism evidence="2 3">
    <name type="scientific">Methylobrevis albus</name>
    <dbReference type="NCBI Taxonomy" id="2793297"/>
    <lineage>
        <taxon>Bacteria</taxon>
        <taxon>Pseudomonadati</taxon>
        <taxon>Pseudomonadota</taxon>
        <taxon>Alphaproteobacteria</taxon>
        <taxon>Hyphomicrobiales</taxon>
        <taxon>Pleomorphomonadaceae</taxon>
        <taxon>Methylobrevis</taxon>
    </lineage>
</organism>
<dbReference type="Gene3D" id="3.40.50.720">
    <property type="entry name" value="NAD(P)-binding Rossmann-like Domain"/>
    <property type="match status" value="1"/>
</dbReference>
<sequence length="359" mass="38605">MTRLRVGLIGLGEVAQVMHLPALRRLQDRFEVTGLHDISPSVLARIAARWNVAATYASAEDLVAAPDVDAVLVLSPDQHHHGHVAAALVAGKHVLVEKPAALTRNDVADLAARADAAGRVVMVGYMRRYAPAFLAARDRLADLGPITHADLRDYMCEGPWFHRQTTDVIYPAGDIPKEASAASRALRSAMMREICGADASPALLLGYELLTGVASHSISAMRDLFGMPARVAAAHVSAGGNHLVAALDYGDFSVTYQYLVDNLARFDGGFDVYTDTKRLSLAFPTPYVRNLPMTVEIQSVTEAGNETTLLGPFYKDAFVAELEAFHAAVTGGGPVLSSLTDSIDDFRIFEEIVARLRGA</sequence>
<feature type="domain" description="Gfo/Idh/MocA-like oxidoreductase N-terminal" evidence="1">
    <location>
        <begin position="4"/>
        <end position="125"/>
    </location>
</feature>
<protein>
    <submittedName>
        <fullName evidence="2">Gfo/Idh/MocA family oxidoreductase</fullName>
    </submittedName>
</protein>
<comment type="caution">
    <text evidence="2">The sequence shown here is derived from an EMBL/GenBank/DDBJ whole genome shotgun (WGS) entry which is preliminary data.</text>
</comment>
<name>A0A931MY14_9HYPH</name>
<dbReference type="AlphaFoldDB" id="A0A931MY14"/>